<evidence type="ECO:0000313" key="3">
    <source>
        <dbReference type="EMBL" id="MDC8785326.1"/>
    </source>
</evidence>
<keyword evidence="4" id="KW-1185">Reference proteome</keyword>
<accession>A0ABT5KR59</accession>
<dbReference type="Pfam" id="PF01266">
    <property type="entry name" value="DAO"/>
    <property type="match status" value="1"/>
</dbReference>
<dbReference type="SUPFAM" id="SSF51905">
    <property type="entry name" value="FAD/NAD(P)-binding domain"/>
    <property type="match status" value="1"/>
</dbReference>
<dbReference type="SUPFAM" id="SSF54373">
    <property type="entry name" value="FAD-linked reductases, C-terminal domain"/>
    <property type="match status" value="1"/>
</dbReference>
<evidence type="ECO:0000256" key="1">
    <source>
        <dbReference type="ARBA" id="ARBA00023002"/>
    </source>
</evidence>
<comment type="caution">
    <text evidence="3">The sequence shown here is derived from an EMBL/GenBank/DDBJ whole genome shotgun (WGS) entry which is preliminary data.</text>
</comment>
<dbReference type="InterPro" id="IPR006076">
    <property type="entry name" value="FAD-dep_OxRdtase"/>
</dbReference>
<dbReference type="Gene3D" id="3.50.50.60">
    <property type="entry name" value="FAD/NAD(P)-binding domain"/>
    <property type="match status" value="1"/>
</dbReference>
<feature type="domain" description="FAD dependent oxidoreductase" evidence="2">
    <location>
        <begin position="8"/>
        <end position="343"/>
    </location>
</feature>
<dbReference type="Proteomes" id="UP001219862">
    <property type="component" value="Unassembled WGS sequence"/>
</dbReference>
<dbReference type="EMBL" id="JAQQXS010000007">
    <property type="protein sequence ID" value="MDC8785326.1"/>
    <property type="molecule type" value="Genomic_DNA"/>
</dbReference>
<dbReference type="InterPro" id="IPR036188">
    <property type="entry name" value="FAD/NAD-bd_sf"/>
</dbReference>
<proteinExistence type="predicted"/>
<name>A0ABT5KR59_9BURK</name>
<dbReference type="RefSeq" id="WP_273596447.1">
    <property type="nucleotide sequence ID" value="NZ_JAQQXS010000007.1"/>
</dbReference>
<evidence type="ECO:0000259" key="2">
    <source>
        <dbReference type="Pfam" id="PF01266"/>
    </source>
</evidence>
<gene>
    <name evidence="3" type="ORF">PRZ01_09005</name>
</gene>
<protein>
    <submittedName>
        <fullName evidence="3">FAD-dependent oxidoreductase</fullName>
    </submittedName>
</protein>
<evidence type="ECO:0000313" key="4">
    <source>
        <dbReference type="Proteomes" id="UP001219862"/>
    </source>
</evidence>
<dbReference type="PANTHER" id="PTHR13847:SF289">
    <property type="entry name" value="GLYCINE OXIDASE"/>
    <property type="match status" value="1"/>
</dbReference>
<sequence>MSRPAQTVAIAGAGLAGRMFAWALSRAGHPVQVFDAGPGPAPRFDGHGAAAFTAAGMLSPLAELEKAEADVAALGWQSLRLWPLITAQLPQTVRLETQGSLLVAHRQDLGSAQRILARLNAAPQPDSPAAAQALSSAELQALEPALQHTGLHSWLLPGEGLIHPPQAMAALHAGASLGDVQWHWQQPVTHTGARRLQLADGRCIDADWVIDTRGLGARPQLPLRGVRGEVVQLQLPGHALRRPVRLLHPRYRVYLVPRSESELMLGASEIESEDRSEVSLQSAVELMAAAHSVMPSLSEARILRLDRNLRPALPDNKPQAHCAPGLLQLNGLYRHGWLLAPALVQALLSQSGLGSLA</sequence>
<dbReference type="PANTHER" id="PTHR13847">
    <property type="entry name" value="SARCOSINE DEHYDROGENASE-RELATED"/>
    <property type="match status" value="1"/>
</dbReference>
<keyword evidence="1" id="KW-0560">Oxidoreductase</keyword>
<dbReference type="Gene3D" id="3.30.9.10">
    <property type="entry name" value="D-Amino Acid Oxidase, subunit A, domain 2"/>
    <property type="match status" value="1"/>
</dbReference>
<reference evidence="3 4" key="1">
    <citation type="submission" date="2022-10" db="EMBL/GenBank/DDBJ databases">
        <title>paucibacter sp. hw8 Genome sequencing.</title>
        <authorList>
            <person name="Park S."/>
        </authorList>
    </citation>
    <scope>NUCLEOTIDE SEQUENCE [LARGE SCALE GENOMIC DNA]</scope>
    <source>
        <strain evidence="4">hw8</strain>
    </source>
</reference>
<organism evidence="3 4">
    <name type="scientific">Roseateles koreensis</name>
    <dbReference type="NCBI Taxonomy" id="2987526"/>
    <lineage>
        <taxon>Bacteria</taxon>
        <taxon>Pseudomonadati</taxon>
        <taxon>Pseudomonadota</taxon>
        <taxon>Betaproteobacteria</taxon>
        <taxon>Burkholderiales</taxon>
        <taxon>Sphaerotilaceae</taxon>
        <taxon>Roseateles</taxon>
    </lineage>
</organism>